<evidence type="ECO:0000256" key="6">
    <source>
        <dbReference type="RuleBase" id="RU366058"/>
    </source>
</evidence>
<dbReference type="GeneID" id="98912517"/>
<evidence type="ECO:0000256" key="1">
    <source>
        <dbReference type="ARBA" id="ARBA00004651"/>
    </source>
</evidence>
<comment type="caution">
    <text evidence="6">Lacks conserved residue(s) required for the propagation of feature annotation.</text>
</comment>
<feature type="transmembrane region" description="Helical" evidence="6">
    <location>
        <begin position="49"/>
        <end position="73"/>
    </location>
</feature>
<dbReference type="STRING" id="742743.HMPREF9453_00295"/>
<dbReference type="Proteomes" id="UP000003277">
    <property type="component" value="Unassembled WGS sequence"/>
</dbReference>
<feature type="transmembrane region" description="Helical" evidence="6">
    <location>
        <begin position="9"/>
        <end position="29"/>
    </location>
</feature>
<dbReference type="HOGENOM" id="CLU_038944_8_3_9"/>
<accession>H1CY57</accession>
<evidence type="ECO:0000259" key="7">
    <source>
        <dbReference type="Pfam" id="PF09335"/>
    </source>
</evidence>
<dbReference type="PANTHER" id="PTHR12677:SF59">
    <property type="entry name" value="GOLGI APPARATUS MEMBRANE PROTEIN TVP38-RELATED"/>
    <property type="match status" value="1"/>
</dbReference>
<comment type="caution">
    <text evidence="8">The sequence shown here is derived from an EMBL/GenBank/DDBJ whole genome shotgun (WGS) entry which is preliminary data.</text>
</comment>
<keyword evidence="3 6" id="KW-0812">Transmembrane</keyword>
<comment type="similarity">
    <text evidence="6">Belongs to the TVP38/TMEM64 family.</text>
</comment>
<name>H1CY57_9FIRM</name>
<feature type="transmembrane region" description="Helical" evidence="6">
    <location>
        <begin position="202"/>
        <end position="219"/>
    </location>
</feature>
<feature type="domain" description="VTT" evidence="7">
    <location>
        <begin position="75"/>
        <end position="190"/>
    </location>
</feature>
<evidence type="ECO:0000313" key="9">
    <source>
        <dbReference type="Proteomes" id="UP000003277"/>
    </source>
</evidence>
<feature type="transmembrane region" description="Helical" evidence="6">
    <location>
        <begin position="80"/>
        <end position="100"/>
    </location>
</feature>
<evidence type="ECO:0000313" key="8">
    <source>
        <dbReference type="EMBL" id="EHO63824.1"/>
    </source>
</evidence>
<evidence type="ECO:0000256" key="3">
    <source>
        <dbReference type="ARBA" id="ARBA00022692"/>
    </source>
</evidence>
<dbReference type="AlphaFoldDB" id="H1CY57"/>
<keyword evidence="9" id="KW-1185">Reference proteome</keyword>
<evidence type="ECO:0000256" key="2">
    <source>
        <dbReference type="ARBA" id="ARBA00022475"/>
    </source>
</evidence>
<proteinExistence type="inferred from homology"/>
<evidence type="ECO:0000256" key="4">
    <source>
        <dbReference type="ARBA" id="ARBA00022989"/>
    </source>
</evidence>
<dbReference type="InterPro" id="IPR015414">
    <property type="entry name" value="TMEM64"/>
</dbReference>
<dbReference type="RefSeq" id="WP_008858801.1">
    <property type="nucleotide sequence ID" value="NZ_JH591187.1"/>
</dbReference>
<comment type="subcellular location">
    <subcellularLocation>
        <location evidence="1 6">Cell membrane</location>
        <topology evidence="1 6">Multi-pass membrane protein</topology>
    </subcellularLocation>
</comment>
<keyword evidence="5 6" id="KW-0472">Membrane</keyword>
<keyword evidence="4 6" id="KW-1133">Transmembrane helix</keyword>
<dbReference type="PATRIC" id="fig|742743.3.peg.301"/>
<keyword evidence="2 6" id="KW-1003">Cell membrane</keyword>
<gene>
    <name evidence="8" type="ORF">HMPREF9453_00295</name>
</gene>
<protein>
    <recommendedName>
        <fullName evidence="6">TVP38/TMEM64 family membrane protein</fullName>
    </recommendedName>
</protein>
<dbReference type="eggNOG" id="COG0398">
    <property type="taxonomic scope" value="Bacteria"/>
</dbReference>
<dbReference type="GO" id="GO:0005886">
    <property type="term" value="C:plasma membrane"/>
    <property type="evidence" value="ECO:0007669"/>
    <property type="project" value="UniProtKB-SubCell"/>
</dbReference>
<sequence length="230" mass="26115">MIDKCKKLIGLLILIAAAVISVYLVRMYYPEFYYHTIHLTMAGDVDGLADYISSFGYGAFLVSIGLLIFCNVFGIPTIPFLTVNGALFGLLPGIFISWVGEVIGIEISFHIGRIFFRKEARRLIEKKHMLTKLDKYSCVKNMALARAIPYSPNILFTAIAVLSKLTSREHLKSTLIGKIPSVIIEVWLGHDLIYFSEHGTRFIVLLFLLLAAYIIHKMYKKRRCFNNKCL</sequence>
<evidence type="ECO:0000256" key="5">
    <source>
        <dbReference type="ARBA" id="ARBA00023136"/>
    </source>
</evidence>
<dbReference type="Pfam" id="PF09335">
    <property type="entry name" value="VTT_dom"/>
    <property type="match status" value="1"/>
</dbReference>
<dbReference type="PANTHER" id="PTHR12677">
    <property type="entry name" value="GOLGI APPARATUS MEMBRANE PROTEIN TVP38-RELATED"/>
    <property type="match status" value="1"/>
</dbReference>
<dbReference type="OrthoDB" id="3034435at2"/>
<organism evidence="8 9">
    <name type="scientific">Dialister succinatiphilus YIT 11850</name>
    <dbReference type="NCBI Taxonomy" id="742743"/>
    <lineage>
        <taxon>Bacteria</taxon>
        <taxon>Bacillati</taxon>
        <taxon>Bacillota</taxon>
        <taxon>Negativicutes</taxon>
        <taxon>Veillonellales</taxon>
        <taxon>Veillonellaceae</taxon>
        <taxon>Dialister</taxon>
    </lineage>
</organism>
<dbReference type="InterPro" id="IPR032816">
    <property type="entry name" value="VTT_dom"/>
</dbReference>
<dbReference type="EMBL" id="ADLT01000008">
    <property type="protein sequence ID" value="EHO63824.1"/>
    <property type="molecule type" value="Genomic_DNA"/>
</dbReference>
<reference evidence="8 9" key="1">
    <citation type="submission" date="2011-11" db="EMBL/GenBank/DDBJ databases">
        <title>The Genome Sequence of Dialister succinatiphilus YIT 11850.</title>
        <authorList>
            <consortium name="The Broad Institute Genome Sequencing Platform"/>
            <person name="Earl A."/>
            <person name="Ward D."/>
            <person name="Feldgarden M."/>
            <person name="Gevers D."/>
            <person name="Morotomi M."/>
            <person name="Young S.K."/>
            <person name="Zeng Q."/>
            <person name="Gargeya S."/>
            <person name="Fitzgerald M."/>
            <person name="Haas B."/>
            <person name="Abouelleil A."/>
            <person name="Alvarado L."/>
            <person name="Arachchi H.M."/>
            <person name="Berlin A."/>
            <person name="Brown A."/>
            <person name="Chapman S.B."/>
            <person name="Dunbar C."/>
            <person name="Gearin G."/>
            <person name="Goldberg J."/>
            <person name="Griggs A."/>
            <person name="Gujja S."/>
            <person name="Heiman D."/>
            <person name="Howarth C."/>
            <person name="Lui A."/>
            <person name="MacDonald P.J.P."/>
            <person name="Montmayeur A."/>
            <person name="Murphy C."/>
            <person name="Neiman D."/>
            <person name="Pearson M."/>
            <person name="Priest M."/>
            <person name="Roberts A."/>
            <person name="Saif S."/>
            <person name="Shea T."/>
            <person name="Sisk P."/>
            <person name="Stolte C."/>
            <person name="Sykes S."/>
            <person name="Wortman J."/>
            <person name="Nusbaum C."/>
            <person name="Birren B."/>
        </authorList>
    </citation>
    <scope>NUCLEOTIDE SEQUENCE [LARGE SCALE GENOMIC DNA]</scope>
    <source>
        <strain evidence="8 9">YIT 11850</strain>
    </source>
</reference>